<accession>A0A8H7PMY1</accession>
<dbReference type="PANTHER" id="PTHR42858:SF1">
    <property type="entry name" value="LD15494P"/>
    <property type="match status" value="1"/>
</dbReference>
<dbReference type="GO" id="GO:0047536">
    <property type="term" value="F:2-aminoadipate transaminase activity"/>
    <property type="evidence" value="ECO:0007669"/>
    <property type="project" value="TreeGrafter"/>
</dbReference>
<dbReference type="OrthoDB" id="691673at2759"/>
<dbReference type="Proteomes" id="UP000654370">
    <property type="component" value="Unassembled WGS sequence"/>
</dbReference>
<dbReference type="InterPro" id="IPR015424">
    <property type="entry name" value="PyrdxlP-dep_Trfase"/>
</dbReference>
<dbReference type="InterPro" id="IPR004839">
    <property type="entry name" value="Aminotransferase_I/II_large"/>
</dbReference>
<dbReference type="EMBL" id="JAEPQZ010000009">
    <property type="protein sequence ID" value="KAG2177042.1"/>
    <property type="molecule type" value="Genomic_DNA"/>
</dbReference>
<evidence type="ECO:0000313" key="3">
    <source>
        <dbReference type="Proteomes" id="UP000654370"/>
    </source>
</evidence>
<dbReference type="InterPro" id="IPR015422">
    <property type="entry name" value="PyrdxlP-dep_Trfase_small"/>
</dbReference>
<sequence>MTTLFDDKAADVIDLSIGAPARDLMPVDMVAAACTAALSSNDKACDSFQVSSDDMSRCIPAAIHSNASCKQYGPEAGDGQYLSELSILLQEEYCHLGLSPIASDSHLCCTSGASQSITNLLTLFSEPTYTSHVFLQSPTYHLVFQMVKDRGYKTDQLVGIPEDADGIDIAWLEGKLRELEIGKNKSVESPYYSAVLYTVPTYSNPSGTILSHERRQKLVQLAHQHDMLVICDDVYDMLYQPSEGKSLPPLVSYDMAYSSEGNGNVISNGTFSKILSPGVRCGWVQARSGLIKRLAKRQGCSSISGLHASGGSPAHFVSKLILETLRTKDLQKHIAKTRDILSERMTDGLITPIDELLLPLGCSYHKPKGGYFLWLKLPQSITSQALEQTILKNRIKVSCGYGYHFAVPSKDHDTYKLEIGSHVRLCFAFYSTSDLKSAVERLHQAIKICLESQK</sequence>
<feature type="domain" description="Aminotransferase class I/classII large" evidence="1">
    <location>
        <begin position="57"/>
        <end position="442"/>
    </location>
</feature>
<proteinExistence type="predicted"/>
<dbReference type="SUPFAM" id="SSF53383">
    <property type="entry name" value="PLP-dependent transferases"/>
    <property type="match status" value="1"/>
</dbReference>
<dbReference type="GO" id="GO:0030170">
    <property type="term" value="F:pyridoxal phosphate binding"/>
    <property type="evidence" value="ECO:0007669"/>
    <property type="project" value="InterPro"/>
</dbReference>
<dbReference type="Gene3D" id="3.40.640.10">
    <property type="entry name" value="Type I PLP-dependent aspartate aminotransferase-like (Major domain)"/>
    <property type="match status" value="1"/>
</dbReference>
<dbReference type="Gene3D" id="3.90.1150.10">
    <property type="entry name" value="Aspartate Aminotransferase, domain 1"/>
    <property type="match status" value="1"/>
</dbReference>
<dbReference type="InterPro" id="IPR015421">
    <property type="entry name" value="PyrdxlP-dep_Trfase_major"/>
</dbReference>
<name>A0A8H7PMY1_MORIS</name>
<dbReference type="CDD" id="cd00609">
    <property type="entry name" value="AAT_like"/>
    <property type="match status" value="1"/>
</dbReference>
<evidence type="ECO:0000259" key="1">
    <source>
        <dbReference type="Pfam" id="PF00155"/>
    </source>
</evidence>
<gene>
    <name evidence="2" type="ORF">INT43_007698</name>
</gene>
<reference evidence="2" key="1">
    <citation type="submission" date="2020-12" db="EMBL/GenBank/DDBJ databases">
        <title>Metabolic potential, ecology and presence of endohyphal bacteria is reflected in genomic diversity of Mucoromycotina.</title>
        <authorList>
            <person name="Muszewska A."/>
            <person name="Okrasinska A."/>
            <person name="Steczkiewicz K."/>
            <person name="Drgas O."/>
            <person name="Orlowska M."/>
            <person name="Perlinska-Lenart U."/>
            <person name="Aleksandrzak-Piekarczyk T."/>
            <person name="Szatraj K."/>
            <person name="Zielenkiewicz U."/>
            <person name="Pilsyk S."/>
            <person name="Malc E."/>
            <person name="Mieczkowski P."/>
            <person name="Kruszewska J.S."/>
            <person name="Biernat P."/>
            <person name="Pawlowska J."/>
        </authorList>
    </citation>
    <scope>NUCLEOTIDE SEQUENCE</scope>
    <source>
        <strain evidence="2">WA0000067209</strain>
    </source>
</reference>
<dbReference type="Pfam" id="PF00155">
    <property type="entry name" value="Aminotran_1_2"/>
    <property type="match status" value="1"/>
</dbReference>
<evidence type="ECO:0000313" key="2">
    <source>
        <dbReference type="EMBL" id="KAG2177042.1"/>
    </source>
</evidence>
<protein>
    <recommendedName>
        <fullName evidence="1">Aminotransferase class I/classII large domain-containing protein</fullName>
    </recommendedName>
</protein>
<dbReference type="AlphaFoldDB" id="A0A8H7PMY1"/>
<comment type="caution">
    <text evidence="2">The sequence shown here is derived from an EMBL/GenBank/DDBJ whole genome shotgun (WGS) entry which is preliminary data.</text>
</comment>
<keyword evidence="3" id="KW-1185">Reference proteome</keyword>
<organism evidence="2 3">
    <name type="scientific">Mortierella isabellina</name>
    <name type="common">Filamentous fungus</name>
    <name type="synonym">Umbelopsis isabellina</name>
    <dbReference type="NCBI Taxonomy" id="91625"/>
    <lineage>
        <taxon>Eukaryota</taxon>
        <taxon>Fungi</taxon>
        <taxon>Fungi incertae sedis</taxon>
        <taxon>Mucoromycota</taxon>
        <taxon>Mucoromycotina</taxon>
        <taxon>Umbelopsidomycetes</taxon>
        <taxon>Umbelopsidales</taxon>
        <taxon>Umbelopsidaceae</taxon>
        <taxon>Umbelopsis</taxon>
    </lineage>
</organism>
<dbReference type="PANTHER" id="PTHR42858">
    <property type="entry name" value="AMINOTRANSFERASE"/>
    <property type="match status" value="1"/>
</dbReference>